<dbReference type="EMBL" id="BJXA01000016">
    <property type="protein sequence ID" value="GEM38466.1"/>
    <property type="molecule type" value="Genomic_DNA"/>
</dbReference>
<accession>A0A511MF29</accession>
<dbReference type="AlphaFoldDB" id="A0A511MF29"/>
<reference evidence="2 3" key="1">
    <citation type="submission" date="2019-07" db="EMBL/GenBank/DDBJ databases">
        <title>Whole genome shotgun sequence of Nocardia ninae NBRC 108245.</title>
        <authorList>
            <person name="Hosoyama A."/>
            <person name="Uohara A."/>
            <person name="Ohji S."/>
            <person name="Ichikawa N."/>
        </authorList>
    </citation>
    <scope>NUCLEOTIDE SEQUENCE [LARGE SCALE GENOMIC DNA]</scope>
    <source>
        <strain evidence="2 3">NBRC 108245</strain>
    </source>
</reference>
<dbReference type="Proteomes" id="UP000321424">
    <property type="component" value="Unassembled WGS sequence"/>
</dbReference>
<sequence length="84" mass="8926">MTQPPTATPINVIAAAMSTVIGTPKKNHRKYRIRMPKPGSAKTDYHGEPLATMGGDPSHTSSASPEVHGTSTRTVADIVTHYLS</sequence>
<evidence type="ECO:0000313" key="3">
    <source>
        <dbReference type="Proteomes" id="UP000321424"/>
    </source>
</evidence>
<feature type="region of interest" description="Disordered" evidence="1">
    <location>
        <begin position="35"/>
        <end position="76"/>
    </location>
</feature>
<name>A0A511MF29_9NOCA</name>
<keyword evidence="3" id="KW-1185">Reference proteome</keyword>
<evidence type="ECO:0000313" key="2">
    <source>
        <dbReference type="EMBL" id="GEM38466.1"/>
    </source>
</evidence>
<feature type="compositionally biased region" description="Polar residues" evidence="1">
    <location>
        <begin position="58"/>
        <end position="74"/>
    </location>
</feature>
<comment type="caution">
    <text evidence="2">The sequence shown here is derived from an EMBL/GenBank/DDBJ whole genome shotgun (WGS) entry which is preliminary data.</text>
</comment>
<protein>
    <submittedName>
        <fullName evidence="2">Uncharacterized protein</fullName>
    </submittedName>
</protein>
<gene>
    <name evidence="2" type="ORF">NN4_29850</name>
</gene>
<organism evidence="2 3">
    <name type="scientific">Nocardia ninae NBRC 108245</name>
    <dbReference type="NCBI Taxonomy" id="1210091"/>
    <lineage>
        <taxon>Bacteria</taxon>
        <taxon>Bacillati</taxon>
        <taxon>Actinomycetota</taxon>
        <taxon>Actinomycetes</taxon>
        <taxon>Mycobacteriales</taxon>
        <taxon>Nocardiaceae</taxon>
        <taxon>Nocardia</taxon>
    </lineage>
</organism>
<proteinExistence type="predicted"/>
<evidence type="ECO:0000256" key="1">
    <source>
        <dbReference type="SAM" id="MobiDB-lite"/>
    </source>
</evidence>